<dbReference type="OrthoDB" id="290916at2"/>
<dbReference type="InterPro" id="IPR014710">
    <property type="entry name" value="RmlC-like_jellyroll"/>
</dbReference>
<dbReference type="Gene3D" id="2.60.120.10">
    <property type="entry name" value="Jelly Rolls"/>
    <property type="match status" value="1"/>
</dbReference>
<evidence type="ECO:0000259" key="1">
    <source>
        <dbReference type="PROSITE" id="PS50042"/>
    </source>
</evidence>
<dbReference type="AlphaFoldDB" id="A0A372JJW5"/>
<gene>
    <name evidence="2" type="ORF">DZF91_21545</name>
</gene>
<dbReference type="InterPro" id="IPR018490">
    <property type="entry name" value="cNMP-bd_dom_sf"/>
</dbReference>
<accession>A0A372JJW5</accession>
<dbReference type="PROSITE" id="PS50042">
    <property type="entry name" value="CNMP_BINDING_3"/>
    <property type="match status" value="1"/>
</dbReference>
<evidence type="ECO:0000313" key="3">
    <source>
        <dbReference type="Proteomes" id="UP000261811"/>
    </source>
</evidence>
<protein>
    <submittedName>
        <fullName evidence="2">Cyclic nucleotide-binding domain-containing protein</fullName>
    </submittedName>
</protein>
<organism evidence="2 3">
    <name type="scientific">Actinomadura logoneensis</name>
    <dbReference type="NCBI Taxonomy" id="2293572"/>
    <lineage>
        <taxon>Bacteria</taxon>
        <taxon>Bacillati</taxon>
        <taxon>Actinomycetota</taxon>
        <taxon>Actinomycetes</taxon>
        <taxon>Streptosporangiales</taxon>
        <taxon>Thermomonosporaceae</taxon>
        <taxon>Actinomadura</taxon>
    </lineage>
</organism>
<dbReference type="Pfam" id="PF00027">
    <property type="entry name" value="cNMP_binding"/>
    <property type="match status" value="1"/>
</dbReference>
<dbReference type="InterPro" id="IPR000595">
    <property type="entry name" value="cNMP-bd_dom"/>
</dbReference>
<reference evidence="2 3" key="1">
    <citation type="submission" date="2018-08" db="EMBL/GenBank/DDBJ databases">
        <title>Actinomadura jelena sp. nov., a novel Actinomycete isolated from soil in Chad.</title>
        <authorList>
            <person name="Shi L."/>
        </authorList>
    </citation>
    <scope>NUCLEOTIDE SEQUENCE [LARGE SCALE GENOMIC DNA]</scope>
    <source>
        <strain evidence="2 3">NEAU-G17</strain>
    </source>
</reference>
<sequence>MRGLRGHHLERLATAAHRVTAPDRHRFFDEGGRADRFWLVETGRVGVDAHVPGRGLVVVETLGRDAVLGWSWLFPPFQWRFGARALAPVRAVEFDARLVRTLCADDPELGHELTRRFAEVMLDRLQATRMRLMDVYTHPGRIRPGETLWPDR</sequence>
<dbReference type="Proteomes" id="UP000261811">
    <property type="component" value="Unassembled WGS sequence"/>
</dbReference>
<dbReference type="CDD" id="cd00038">
    <property type="entry name" value="CAP_ED"/>
    <property type="match status" value="1"/>
</dbReference>
<keyword evidence="3" id="KW-1185">Reference proteome</keyword>
<evidence type="ECO:0000313" key="2">
    <source>
        <dbReference type="EMBL" id="RFU39598.1"/>
    </source>
</evidence>
<proteinExistence type="predicted"/>
<name>A0A372JJW5_9ACTN</name>
<dbReference type="SUPFAM" id="SSF51206">
    <property type="entry name" value="cAMP-binding domain-like"/>
    <property type="match status" value="1"/>
</dbReference>
<comment type="caution">
    <text evidence="2">The sequence shown here is derived from an EMBL/GenBank/DDBJ whole genome shotgun (WGS) entry which is preliminary data.</text>
</comment>
<feature type="domain" description="Cyclic nucleotide-binding" evidence="1">
    <location>
        <begin position="1"/>
        <end position="120"/>
    </location>
</feature>
<dbReference type="EMBL" id="QURH01000333">
    <property type="protein sequence ID" value="RFU39598.1"/>
    <property type="molecule type" value="Genomic_DNA"/>
</dbReference>